<organism evidence="2 3">
    <name type="scientific">Amanita muscaria (strain Koide BX008)</name>
    <dbReference type="NCBI Taxonomy" id="946122"/>
    <lineage>
        <taxon>Eukaryota</taxon>
        <taxon>Fungi</taxon>
        <taxon>Dikarya</taxon>
        <taxon>Basidiomycota</taxon>
        <taxon>Agaricomycotina</taxon>
        <taxon>Agaricomycetes</taxon>
        <taxon>Agaricomycetidae</taxon>
        <taxon>Agaricales</taxon>
        <taxon>Pluteineae</taxon>
        <taxon>Amanitaceae</taxon>
        <taxon>Amanita</taxon>
    </lineage>
</organism>
<proteinExistence type="predicted"/>
<feature type="transmembrane region" description="Helical" evidence="1">
    <location>
        <begin position="50"/>
        <end position="68"/>
    </location>
</feature>
<accession>A0A0C2S7C0</accession>
<keyword evidence="1" id="KW-1133">Transmembrane helix</keyword>
<keyword evidence="1" id="KW-0812">Transmembrane</keyword>
<dbReference type="InParanoid" id="A0A0C2S7C0"/>
<feature type="transmembrane region" description="Helical" evidence="1">
    <location>
        <begin position="12"/>
        <end position="30"/>
    </location>
</feature>
<reference evidence="2 3" key="1">
    <citation type="submission" date="2014-04" db="EMBL/GenBank/DDBJ databases">
        <title>Evolutionary Origins and Diversification of the Mycorrhizal Mutualists.</title>
        <authorList>
            <consortium name="DOE Joint Genome Institute"/>
            <consortium name="Mycorrhizal Genomics Consortium"/>
            <person name="Kohler A."/>
            <person name="Kuo A."/>
            <person name="Nagy L.G."/>
            <person name="Floudas D."/>
            <person name="Copeland A."/>
            <person name="Barry K.W."/>
            <person name="Cichocki N."/>
            <person name="Veneault-Fourrey C."/>
            <person name="LaButti K."/>
            <person name="Lindquist E.A."/>
            <person name="Lipzen A."/>
            <person name="Lundell T."/>
            <person name="Morin E."/>
            <person name="Murat C."/>
            <person name="Riley R."/>
            <person name="Ohm R."/>
            <person name="Sun H."/>
            <person name="Tunlid A."/>
            <person name="Henrissat B."/>
            <person name="Grigoriev I.V."/>
            <person name="Hibbett D.S."/>
            <person name="Martin F."/>
        </authorList>
    </citation>
    <scope>NUCLEOTIDE SEQUENCE [LARGE SCALE GENOMIC DNA]</scope>
    <source>
        <strain evidence="2 3">Koide BX008</strain>
    </source>
</reference>
<keyword evidence="1" id="KW-0472">Membrane</keyword>
<sequence>MQASQGEIKPTRYINTTVIITIGLCVYILYIMASSENVNEKKTKKQQLKYNPFLCICILCTCIVSRYNEKRTGEGGVKVHRHAKRKCGSLRRRVAYQRLLPSIFDHRESLYCDHRWKRSGINDSCEQHPVATPRKKCKK</sequence>
<dbReference type="Proteomes" id="UP000054549">
    <property type="component" value="Unassembled WGS sequence"/>
</dbReference>
<gene>
    <name evidence="2" type="ORF">M378DRAFT_308952</name>
</gene>
<keyword evidence="3" id="KW-1185">Reference proteome</keyword>
<protein>
    <submittedName>
        <fullName evidence="2">Uncharacterized protein</fullName>
    </submittedName>
</protein>
<name>A0A0C2S7C0_AMAMK</name>
<dbReference type="AlphaFoldDB" id="A0A0C2S7C0"/>
<evidence type="ECO:0000256" key="1">
    <source>
        <dbReference type="SAM" id="Phobius"/>
    </source>
</evidence>
<dbReference type="HOGENOM" id="CLU_1844582_0_0_1"/>
<evidence type="ECO:0000313" key="3">
    <source>
        <dbReference type="Proteomes" id="UP000054549"/>
    </source>
</evidence>
<dbReference type="EMBL" id="KN818332">
    <property type="protein sequence ID" value="KIL58660.1"/>
    <property type="molecule type" value="Genomic_DNA"/>
</dbReference>
<evidence type="ECO:0000313" key="2">
    <source>
        <dbReference type="EMBL" id="KIL58660.1"/>
    </source>
</evidence>